<dbReference type="EMBL" id="QTSX02000895">
    <property type="protein sequence ID" value="KAJ9083990.1"/>
    <property type="molecule type" value="Genomic_DNA"/>
</dbReference>
<accession>A0ACC2UAX8</accession>
<sequence length="246" mass="27343">MAVEGSGMRISVTLVWVWVCSGARCPGGQFYHESQCHDCRISGCLRCDAEQCLECEGREWILEAGECRWKMDPECEKMREQGRTRDLSCLIKCHDLCLECFGSSQDQCLKCHNFPHVFRNKSSCFVADPQSKDVCGSGRGVGFDQTCDACPVNCVECRMDKLLPRTKLPLFECVKCASHTRLEQGKCRVILPNPSPALGVVVWPSHSAVFSAPVVGEFVVSYLSLYTIIIASLVSALIAPIIYYIV</sequence>
<comment type="caution">
    <text evidence="1">The sequence shown here is derived from an EMBL/GenBank/DDBJ whole genome shotgun (WGS) entry which is preliminary data.</text>
</comment>
<name>A0ACC2UAX8_9FUNG</name>
<evidence type="ECO:0000313" key="2">
    <source>
        <dbReference type="Proteomes" id="UP001165960"/>
    </source>
</evidence>
<gene>
    <name evidence="1" type="ORF">DSO57_1028789</name>
</gene>
<dbReference type="Proteomes" id="UP001165960">
    <property type="component" value="Unassembled WGS sequence"/>
</dbReference>
<organism evidence="1 2">
    <name type="scientific">Entomophthora muscae</name>
    <dbReference type="NCBI Taxonomy" id="34485"/>
    <lineage>
        <taxon>Eukaryota</taxon>
        <taxon>Fungi</taxon>
        <taxon>Fungi incertae sedis</taxon>
        <taxon>Zoopagomycota</taxon>
        <taxon>Entomophthoromycotina</taxon>
        <taxon>Entomophthoromycetes</taxon>
        <taxon>Entomophthorales</taxon>
        <taxon>Entomophthoraceae</taxon>
        <taxon>Entomophthora</taxon>
    </lineage>
</organism>
<evidence type="ECO:0000313" key="1">
    <source>
        <dbReference type="EMBL" id="KAJ9083990.1"/>
    </source>
</evidence>
<proteinExistence type="predicted"/>
<keyword evidence="2" id="KW-1185">Reference proteome</keyword>
<reference evidence="1" key="1">
    <citation type="submission" date="2022-04" db="EMBL/GenBank/DDBJ databases">
        <title>Genome of the entomopathogenic fungus Entomophthora muscae.</title>
        <authorList>
            <person name="Elya C."/>
            <person name="Lovett B.R."/>
            <person name="Lee E."/>
            <person name="Macias A.M."/>
            <person name="Hajek A.E."/>
            <person name="De Bivort B.L."/>
            <person name="Kasson M.T."/>
            <person name="De Fine Licht H.H."/>
            <person name="Stajich J.E."/>
        </authorList>
    </citation>
    <scope>NUCLEOTIDE SEQUENCE</scope>
    <source>
        <strain evidence="1">Berkeley</strain>
    </source>
</reference>
<protein>
    <submittedName>
        <fullName evidence="1">Uncharacterized protein</fullName>
    </submittedName>
</protein>